<dbReference type="PANTHER" id="PTHR38848:SF3">
    <property type="entry name" value="G-PROTEIN COUPLED RECEPTORS FAMILY 3 PROFILE DOMAIN-CONTAINING PROTEIN"/>
    <property type="match status" value="1"/>
</dbReference>
<feature type="transmembrane region" description="Helical" evidence="1">
    <location>
        <begin position="262"/>
        <end position="286"/>
    </location>
</feature>
<evidence type="ECO:0000256" key="2">
    <source>
        <dbReference type="SAM" id="SignalP"/>
    </source>
</evidence>
<evidence type="ECO:0000313" key="4">
    <source>
        <dbReference type="Proteomes" id="UP000663193"/>
    </source>
</evidence>
<feature type="chain" id="PRO_5031454894" description="G-protein coupled receptors family 1 profile domain-containing protein" evidence="2">
    <location>
        <begin position="18"/>
        <end position="393"/>
    </location>
</feature>
<reference evidence="4" key="1">
    <citation type="journal article" date="2021" name="BMC Genomics">
        <title>Chromosome-level genome assembly and manually-curated proteome of model necrotroph Parastagonospora nodorum Sn15 reveals a genome-wide trove of candidate effector homologs, and redundancy of virulence-related functions within an accessory chromosome.</title>
        <authorList>
            <person name="Bertazzoni S."/>
            <person name="Jones D.A.B."/>
            <person name="Phan H.T."/>
            <person name="Tan K.-C."/>
            <person name="Hane J.K."/>
        </authorList>
    </citation>
    <scope>NUCLEOTIDE SEQUENCE [LARGE SCALE GENOMIC DNA]</scope>
    <source>
        <strain evidence="4">SN15 / ATCC MYA-4574 / FGSC 10173)</strain>
    </source>
</reference>
<feature type="transmembrane region" description="Helical" evidence="1">
    <location>
        <begin position="292"/>
        <end position="316"/>
    </location>
</feature>
<organism evidence="3 4">
    <name type="scientific">Phaeosphaeria nodorum (strain SN15 / ATCC MYA-4574 / FGSC 10173)</name>
    <name type="common">Glume blotch fungus</name>
    <name type="synonym">Parastagonospora nodorum</name>
    <dbReference type="NCBI Taxonomy" id="321614"/>
    <lineage>
        <taxon>Eukaryota</taxon>
        <taxon>Fungi</taxon>
        <taxon>Dikarya</taxon>
        <taxon>Ascomycota</taxon>
        <taxon>Pezizomycotina</taxon>
        <taxon>Dothideomycetes</taxon>
        <taxon>Pleosporomycetidae</taxon>
        <taxon>Pleosporales</taxon>
        <taxon>Pleosporineae</taxon>
        <taxon>Phaeosphaeriaceae</taxon>
        <taxon>Parastagonospora</taxon>
    </lineage>
</organism>
<evidence type="ECO:0000256" key="1">
    <source>
        <dbReference type="SAM" id="Phobius"/>
    </source>
</evidence>
<evidence type="ECO:0000313" key="3">
    <source>
        <dbReference type="EMBL" id="QRC99793.1"/>
    </source>
</evidence>
<protein>
    <recommendedName>
        <fullName evidence="5">G-protein coupled receptors family 1 profile domain-containing protein</fullName>
    </recommendedName>
</protein>
<dbReference type="OrthoDB" id="3210850at2759"/>
<name>A0A7U2I2Y0_PHANO</name>
<feature type="transmembrane region" description="Helical" evidence="1">
    <location>
        <begin position="157"/>
        <end position="179"/>
    </location>
</feature>
<dbReference type="EMBL" id="CP069032">
    <property type="protein sequence ID" value="QRC99793.1"/>
    <property type="molecule type" value="Genomic_DNA"/>
</dbReference>
<keyword evidence="1" id="KW-0472">Membrane</keyword>
<feature type="transmembrane region" description="Helical" evidence="1">
    <location>
        <begin position="46"/>
        <end position="68"/>
    </location>
</feature>
<gene>
    <name evidence="3" type="ORF">JI435_067310</name>
</gene>
<feature type="signal peptide" evidence="2">
    <location>
        <begin position="1"/>
        <end position="17"/>
    </location>
</feature>
<proteinExistence type="predicted"/>
<feature type="transmembrane region" description="Helical" evidence="1">
    <location>
        <begin position="199"/>
        <end position="220"/>
    </location>
</feature>
<dbReference type="PANTHER" id="PTHR38848">
    <property type="entry name" value="G-PROTEIN COUPLED RECEPTORS FAMILY 3 PROFILE DOMAIN-CONTAINING PROTEIN"/>
    <property type="match status" value="1"/>
</dbReference>
<keyword evidence="1" id="KW-1133">Transmembrane helix</keyword>
<keyword evidence="1" id="KW-0812">Transmembrane</keyword>
<sequence length="393" mass="43755">MIVRTCISLMFSGIVQASAVLPSRDARLIRDEGVRIQTAVPASYRMVFMAMSLSLMGILSFLLGSHFSKLKHNISVQRNFISLLVLVIYTLVLAFILAATVLVAGQGLTTYNLCLVGTWVCLTFYTFTKATVFLFLVERIHIVRAPFVRRKHDKIYLTCLAMVVFMFVPVVINSCVSPVIDMGPKSVRCYFGIEAKASIPVLVVNIVVDVCLTGVFFYLLRPAVRTHQFSTVPDALRRVSAHIPFSPMVPSHTAAQRNIRSLVWRSIIGSLLIEIPMMANMIQFVLIDGEELGTMCLALCVVEVAWDALVIHWLALGTSEQVANPPIDSVRPASRWTINTHQALISPGQGRQSVAGGNLRPFRLAKPEIVRMKPLDSMRKPPSRLDINSTYYY</sequence>
<accession>A0A7U2I2Y0</accession>
<dbReference type="AlphaFoldDB" id="A0A7U2I2Y0"/>
<evidence type="ECO:0008006" key="5">
    <source>
        <dbReference type="Google" id="ProtNLM"/>
    </source>
</evidence>
<keyword evidence="2" id="KW-0732">Signal</keyword>
<keyword evidence="4" id="KW-1185">Reference proteome</keyword>
<dbReference type="VEuPathDB" id="FungiDB:JI435_067310"/>
<dbReference type="Proteomes" id="UP000663193">
    <property type="component" value="Chromosome 10"/>
</dbReference>
<feature type="transmembrane region" description="Helical" evidence="1">
    <location>
        <begin position="80"/>
        <end position="104"/>
    </location>
</feature>
<feature type="transmembrane region" description="Helical" evidence="1">
    <location>
        <begin position="116"/>
        <end position="137"/>
    </location>
</feature>